<accession>A0A0B6S1V4</accession>
<proteinExistence type="predicted"/>
<dbReference type="AlphaFoldDB" id="A0A0B6S1V4"/>
<gene>
    <name evidence="2" type="ORF">BGL_1c17120</name>
</gene>
<reference evidence="2 3" key="2">
    <citation type="journal article" date="2016" name="Appl. Microbiol. Biotechnol.">
        <title>Mutations improving production and secretion of extracellular lipase by Burkholderia glumae PG1.</title>
        <authorList>
            <person name="Knapp A."/>
            <person name="Voget S."/>
            <person name="Gao R."/>
            <person name="Zaburannyi N."/>
            <person name="Krysciak D."/>
            <person name="Breuer M."/>
            <person name="Hauer B."/>
            <person name="Streit W.R."/>
            <person name="Muller R."/>
            <person name="Daniel R."/>
            <person name="Jaeger K.E."/>
        </authorList>
    </citation>
    <scope>NUCLEOTIDE SEQUENCE [LARGE SCALE GENOMIC DNA]</scope>
    <source>
        <strain evidence="2 3">PG1</strain>
    </source>
</reference>
<dbReference type="EMBL" id="CP002580">
    <property type="protein sequence ID" value="AJK46221.1"/>
    <property type="molecule type" value="Genomic_DNA"/>
</dbReference>
<feature type="compositionally biased region" description="Low complexity" evidence="1">
    <location>
        <begin position="28"/>
        <end position="38"/>
    </location>
</feature>
<sequence length="103" mass="10964">MTPASPTGCPRALHASTSHCAFGGSGRAGAQQSARSSANCSPRNLRTPTRNGHTALQVEFASADLFDREIDDLVAALALMADRHECVSESEARAVVDGQPWRW</sequence>
<dbReference type="RefSeq" id="WP_226993625.1">
    <property type="nucleotide sequence ID" value="NZ_CP002580.1"/>
</dbReference>
<name>A0A0B6S1V4_BURPL</name>
<evidence type="ECO:0000313" key="3">
    <source>
        <dbReference type="Proteomes" id="UP000031838"/>
    </source>
</evidence>
<evidence type="ECO:0000256" key="1">
    <source>
        <dbReference type="SAM" id="MobiDB-lite"/>
    </source>
</evidence>
<dbReference type="HOGENOM" id="CLU_2258413_0_0_4"/>
<dbReference type="Proteomes" id="UP000031838">
    <property type="component" value="Chromosome 1"/>
</dbReference>
<feature type="region of interest" description="Disordered" evidence="1">
    <location>
        <begin position="23"/>
        <end position="51"/>
    </location>
</feature>
<protein>
    <submittedName>
        <fullName evidence="2">Putative integrase family protein</fullName>
    </submittedName>
</protein>
<keyword evidence="3" id="KW-1185">Reference proteome</keyword>
<reference evidence="3" key="1">
    <citation type="submission" date="2011-03" db="EMBL/GenBank/DDBJ databases">
        <authorList>
            <person name="Voget S."/>
            <person name="Streit W.R."/>
            <person name="Jaeger K.E."/>
            <person name="Daniel R."/>
        </authorList>
    </citation>
    <scope>NUCLEOTIDE SEQUENCE [LARGE SCALE GENOMIC DNA]</scope>
    <source>
        <strain evidence="3">PG1</strain>
    </source>
</reference>
<dbReference type="KEGG" id="bgp:BGL_1c17120"/>
<feature type="compositionally biased region" description="Polar residues" evidence="1">
    <location>
        <begin position="39"/>
        <end position="51"/>
    </location>
</feature>
<organism evidence="2 3">
    <name type="scientific">Burkholderia plantarii</name>
    <dbReference type="NCBI Taxonomy" id="41899"/>
    <lineage>
        <taxon>Bacteria</taxon>
        <taxon>Pseudomonadati</taxon>
        <taxon>Pseudomonadota</taxon>
        <taxon>Betaproteobacteria</taxon>
        <taxon>Burkholderiales</taxon>
        <taxon>Burkholderiaceae</taxon>
        <taxon>Burkholderia</taxon>
    </lineage>
</organism>
<evidence type="ECO:0000313" key="2">
    <source>
        <dbReference type="EMBL" id="AJK46221.1"/>
    </source>
</evidence>